<sequence>APVPAEEPAELPVEGLAEEPTSPGLDTKAEEAAATIESPVPEPDLQRRAQLPTATPLKESSDHRGLLAAASISTAAVSGIVVSSLATKRHDEPSEVPTAIKSNRTSNQVNVASETVESQTAVLPGESSGAAVVPSMEPPHGRDQTFSTPGHADPTLHDSGPADSDLPVCRAASTEKATPLSTPPSAEQTEQEPSVVQTTLALPMGISEIDPRAATPGIVVPDTEMVNLHRARTLRRKQKLAVRNAEDTVAAAVVIYATVEALSPPESPSLGALHGDGKGVPSLGHDMILGANSAQSPDEFTRRRSLKGQEDDLRESVTDLFTDGRSRELGSSSGDKDREGHRRHRHSHHSSTHSSRTRVEEEGKESRRRSSRSSHSSHRHRADSAGSRANSKTPPRTPKRHDSGYSGDSSGSSGKRRRTPEEQAEHERRKAERQLKEKEPERRESSTRDRKSKEPEAQAERSHRSSRRQSHSSHSRSEQPKPSASMDREPIILVQPEKRFFDVKNSEGIVGPSPPTPPVVREAAIPPPVSAKEASRPDDPKRSSTTRSKHSSSRQSTDQSRPKSSKSPDDTVPNEPKSSDKARSPPEDAARRARHSERRKAKEEEKKPGGLRGLVKRLFTSS</sequence>
<evidence type="ECO:0000313" key="2">
    <source>
        <dbReference type="EMBL" id="POR36812.1"/>
    </source>
</evidence>
<evidence type="ECO:0000256" key="1">
    <source>
        <dbReference type="SAM" id="MobiDB-lite"/>
    </source>
</evidence>
<feature type="non-terminal residue" evidence="2">
    <location>
        <position position="1"/>
    </location>
</feature>
<feature type="compositionally biased region" description="Basic and acidic residues" evidence="1">
    <location>
        <begin position="533"/>
        <end position="542"/>
    </location>
</feature>
<dbReference type="OrthoDB" id="4928269at2759"/>
<reference evidence="2 3" key="1">
    <citation type="submission" date="2018-01" db="EMBL/GenBank/DDBJ databases">
        <title>Harnessing the power of phylogenomics to disentangle the directionality and signatures of interkingdom host jumping in the parasitic fungal genus Tolypocladium.</title>
        <authorList>
            <person name="Quandt C.A."/>
            <person name="Patterson W."/>
            <person name="Spatafora J.W."/>
        </authorList>
    </citation>
    <scope>NUCLEOTIDE SEQUENCE [LARGE SCALE GENOMIC DNA]</scope>
    <source>
        <strain evidence="2 3">NRBC 100945</strain>
    </source>
</reference>
<keyword evidence="3" id="KW-1185">Reference proteome</keyword>
<feature type="region of interest" description="Disordered" evidence="1">
    <location>
        <begin position="264"/>
        <end position="622"/>
    </location>
</feature>
<feature type="compositionally biased region" description="Basic residues" evidence="1">
    <location>
        <begin position="341"/>
        <end position="351"/>
    </location>
</feature>
<feature type="compositionally biased region" description="Low complexity" evidence="1">
    <location>
        <begin position="1"/>
        <end position="20"/>
    </location>
</feature>
<accession>A0A2S4L2Z2</accession>
<comment type="caution">
    <text evidence="2">The sequence shown here is derived from an EMBL/GenBank/DDBJ whole genome shotgun (WGS) entry which is preliminary data.</text>
</comment>
<gene>
    <name evidence="2" type="ORF">TPAR_02990</name>
</gene>
<dbReference type="AlphaFoldDB" id="A0A2S4L2Z2"/>
<protein>
    <submittedName>
        <fullName evidence="2">Uncharacterized protein</fullName>
    </submittedName>
</protein>
<feature type="compositionally biased region" description="Low complexity" evidence="1">
    <location>
        <begin position="404"/>
        <end position="413"/>
    </location>
</feature>
<feature type="compositionally biased region" description="Basic and acidic residues" evidence="1">
    <location>
        <begin position="486"/>
        <end position="505"/>
    </location>
</feature>
<proteinExistence type="predicted"/>
<feature type="compositionally biased region" description="Basic and acidic residues" evidence="1">
    <location>
        <begin position="577"/>
        <end position="591"/>
    </location>
</feature>
<dbReference type="STRING" id="94208.A0A2S4L2Z2"/>
<feature type="compositionally biased region" description="Basic residues" evidence="1">
    <location>
        <begin position="464"/>
        <end position="474"/>
    </location>
</feature>
<dbReference type="Proteomes" id="UP000237481">
    <property type="component" value="Unassembled WGS sequence"/>
</dbReference>
<feature type="compositionally biased region" description="Polar residues" evidence="1">
    <location>
        <begin position="100"/>
        <end position="121"/>
    </location>
</feature>
<feature type="compositionally biased region" description="Basic residues" evidence="1">
    <location>
        <begin position="366"/>
        <end position="381"/>
    </location>
</feature>
<feature type="region of interest" description="Disordered" evidence="1">
    <location>
        <begin position="1"/>
        <end position="62"/>
    </location>
</feature>
<feature type="compositionally biased region" description="Basic and acidic residues" evidence="1">
    <location>
        <begin position="419"/>
        <end position="463"/>
    </location>
</feature>
<feature type="compositionally biased region" description="Polar residues" evidence="1">
    <location>
        <begin position="175"/>
        <end position="194"/>
    </location>
</feature>
<feature type="compositionally biased region" description="Basic and acidic residues" evidence="1">
    <location>
        <begin position="299"/>
        <end position="340"/>
    </location>
</feature>
<organism evidence="2 3">
    <name type="scientific">Tolypocladium paradoxum</name>
    <dbReference type="NCBI Taxonomy" id="94208"/>
    <lineage>
        <taxon>Eukaryota</taxon>
        <taxon>Fungi</taxon>
        <taxon>Dikarya</taxon>
        <taxon>Ascomycota</taxon>
        <taxon>Pezizomycotina</taxon>
        <taxon>Sordariomycetes</taxon>
        <taxon>Hypocreomycetidae</taxon>
        <taxon>Hypocreales</taxon>
        <taxon>Ophiocordycipitaceae</taxon>
        <taxon>Tolypocladium</taxon>
    </lineage>
</organism>
<evidence type="ECO:0000313" key="3">
    <source>
        <dbReference type="Proteomes" id="UP000237481"/>
    </source>
</evidence>
<feature type="region of interest" description="Disordered" evidence="1">
    <location>
        <begin position="85"/>
        <end position="194"/>
    </location>
</feature>
<dbReference type="EMBL" id="PKSG01000299">
    <property type="protein sequence ID" value="POR36812.1"/>
    <property type="molecule type" value="Genomic_DNA"/>
</dbReference>
<name>A0A2S4L2Z2_9HYPO</name>